<comment type="caution">
    <text evidence="1">The sequence shown here is derived from an EMBL/GenBank/DDBJ whole genome shotgun (WGS) entry which is preliminary data.</text>
</comment>
<organism evidence="1 2">
    <name type="scientific">Bursaphelenchus xylophilus</name>
    <name type="common">Pinewood nematode worm</name>
    <name type="synonym">Aphelenchoides xylophilus</name>
    <dbReference type="NCBI Taxonomy" id="6326"/>
    <lineage>
        <taxon>Eukaryota</taxon>
        <taxon>Metazoa</taxon>
        <taxon>Ecdysozoa</taxon>
        <taxon>Nematoda</taxon>
        <taxon>Chromadorea</taxon>
        <taxon>Rhabditida</taxon>
        <taxon>Tylenchina</taxon>
        <taxon>Tylenchomorpha</taxon>
        <taxon>Aphelenchoidea</taxon>
        <taxon>Aphelenchoididae</taxon>
        <taxon>Bursaphelenchus</taxon>
    </lineage>
</organism>
<dbReference type="Proteomes" id="UP000582659">
    <property type="component" value="Unassembled WGS sequence"/>
</dbReference>
<evidence type="ECO:0000313" key="1">
    <source>
        <dbReference type="EMBL" id="CAD5234048.1"/>
    </source>
</evidence>
<evidence type="ECO:0000313" key="2">
    <source>
        <dbReference type="Proteomes" id="UP000659654"/>
    </source>
</evidence>
<dbReference type="EMBL" id="CAJFCV020000006">
    <property type="protein sequence ID" value="CAG9129612.1"/>
    <property type="molecule type" value="Genomic_DNA"/>
</dbReference>
<protein>
    <submittedName>
        <fullName evidence="1">(pine wood nematode) hypothetical protein</fullName>
    </submittedName>
</protein>
<reference evidence="1" key="1">
    <citation type="submission" date="2020-09" db="EMBL/GenBank/DDBJ databases">
        <authorList>
            <person name="Kikuchi T."/>
        </authorList>
    </citation>
    <scope>NUCLEOTIDE SEQUENCE</scope>
    <source>
        <strain evidence="1">Ka4C1</strain>
    </source>
</reference>
<name>A0A7I8X0C9_BURXY</name>
<keyword evidence="2" id="KW-1185">Reference proteome</keyword>
<gene>
    <name evidence="1" type="ORF">BXYJ_LOCUS14139</name>
</gene>
<accession>A0A7I8X0C9</accession>
<dbReference type="AlphaFoldDB" id="A0A7I8X0C9"/>
<sequence length="79" mass="8944">MNTVALKEPTSEFNSRIAPHLQKGESDSRSGCVVFPQNEYAPSHSNIINWVMEVGTIKTYPLYRKVCPDVKDYLDLRSA</sequence>
<proteinExistence type="predicted"/>
<dbReference type="Proteomes" id="UP000659654">
    <property type="component" value="Unassembled WGS sequence"/>
</dbReference>
<dbReference type="EMBL" id="CAJFDI010000006">
    <property type="protein sequence ID" value="CAD5234048.1"/>
    <property type="molecule type" value="Genomic_DNA"/>
</dbReference>